<organism evidence="1 2">
    <name type="scientific">Rarispira pelagica</name>
    <dbReference type="NCBI Taxonomy" id="3141764"/>
    <lineage>
        <taxon>Bacteria</taxon>
        <taxon>Pseudomonadati</taxon>
        <taxon>Spirochaetota</taxon>
        <taxon>Spirochaetia</taxon>
        <taxon>Winmispirales</taxon>
        <taxon>Winmispiraceae</taxon>
        <taxon>Rarispira</taxon>
    </lineage>
</organism>
<evidence type="ECO:0000313" key="2">
    <source>
        <dbReference type="Proteomes" id="UP001466331"/>
    </source>
</evidence>
<dbReference type="EMBL" id="JBCHKQ010000016">
    <property type="protein sequence ID" value="MEM5948975.1"/>
    <property type="molecule type" value="Genomic_DNA"/>
</dbReference>
<proteinExistence type="predicted"/>
<name>A0ABU9UE80_9SPIR</name>
<sequence>MEVKKYILLSFIVFTNCYVPSQELVRDKYFIEAISEFKEVVRQFELIKNYIKNDDSGKISIKEKSITIIYGTDCVYISKTDEIRKIKRIEYYYVLNNEDNSTIVSIEKYLNEKDKTVFIIISYFDEFHGEQRLKLIWDSLINNYIIKTGEEAAKYDCTGCGDPCYGN</sequence>
<comment type="caution">
    <text evidence="1">The sequence shown here is derived from an EMBL/GenBank/DDBJ whole genome shotgun (WGS) entry which is preliminary data.</text>
</comment>
<protein>
    <recommendedName>
        <fullName evidence="3">TPM domain-containing protein</fullName>
    </recommendedName>
</protein>
<reference evidence="1 2" key="1">
    <citation type="submission" date="2024-03" db="EMBL/GenBank/DDBJ databases">
        <title>Ignisphaera cupida sp. nov., a hyperthermophilic hydrolytic archaeon from a hot spring of Kamchatka, and proposal of Ignisphaeraceae fam. nov.</title>
        <authorList>
            <person name="Podosokorskaya O.A."/>
            <person name="Elcheninov A.G."/>
            <person name="Maltseva A.I."/>
            <person name="Zayulina K.S."/>
            <person name="Novikov A."/>
            <person name="Merkel A.Y."/>
        </authorList>
    </citation>
    <scope>NUCLEOTIDE SEQUENCE [LARGE SCALE GENOMIC DNA]</scope>
    <source>
        <strain evidence="1 2">38H-sp</strain>
    </source>
</reference>
<accession>A0ABU9UE80</accession>
<dbReference type="RefSeq" id="WP_420070426.1">
    <property type="nucleotide sequence ID" value="NZ_JBCHKQ010000016.1"/>
</dbReference>
<keyword evidence="2" id="KW-1185">Reference proteome</keyword>
<evidence type="ECO:0000313" key="1">
    <source>
        <dbReference type="EMBL" id="MEM5948975.1"/>
    </source>
</evidence>
<evidence type="ECO:0008006" key="3">
    <source>
        <dbReference type="Google" id="ProtNLM"/>
    </source>
</evidence>
<dbReference type="Proteomes" id="UP001466331">
    <property type="component" value="Unassembled WGS sequence"/>
</dbReference>
<gene>
    <name evidence="1" type="ORF">WKV44_10550</name>
</gene>